<protein>
    <submittedName>
        <fullName evidence="1">Heterokaryon incompatibility protein-domain-containing protein</fullName>
    </submittedName>
</protein>
<comment type="caution">
    <text evidence="1">The sequence shown here is derived from an EMBL/GenBank/DDBJ whole genome shotgun (WGS) entry which is preliminary data.</text>
</comment>
<proteinExistence type="predicted"/>
<evidence type="ECO:0000313" key="1">
    <source>
        <dbReference type="EMBL" id="KAI6090316.1"/>
    </source>
</evidence>
<name>A0ACC0DC41_9PEZI</name>
<dbReference type="Proteomes" id="UP001497680">
    <property type="component" value="Unassembled WGS sequence"/>
</dbReference>
<sequence>MRLLKTGQYELIESNDLPDPSPQYAILSHTWISPKDEITYQDFKQRKGDIENDIFKQKGWAKLKRYCDRAAADGWEWAWMDTCCIDKTNPADTQEAINAMFRWYQNAGICYAYLEDVDVNKVLGRPTPRHKQSTMEVDLDDIAGKSNVADPNSFSHRALKPFLIEAKWFTRGWTLQELLAPPYLVFVDQAWRRIGTRESWADEIKEASRIEAKHLISFNPADFTSCSIAMRLSWASYRETTVEEDETYSLLGLFGISLPLIYGEGRLRAFDRLQRELITVYNDDSIFAWKALKPSSKHFHGAHGKGCHPGRGILAPSIREFWDASSVKSFGFYGNSFLLTNRGLEMNSKRWRRKDDPGKCFIRLNCGAEPLRHIDIPLSLTDDSYERIQLEQLYDVKTVNYDDWEEERGNQSTFIQARNSVNIVPPSSIVALEYPEQISIGKKYVVDYGTGMVATSMQRLAESPSAYDLKKDELVIEPSQLVFINIAMQCEWSTSELDIILNLTDNGFTSAGILTRGKAPRERLGDPLTRALGTYEALADYLHDKVPPVYPVVALEETDSAISICLLPRPSSERSLRLPPEKAKSVTPREYVLKVAVQKDGDIEQDGLASDSRKRRRMV</sequence>
<gene>
    <name evidence="1" type="ORF">F4821DRAFT_229047</name>
</gene>
<organism evidence="1 2">
    <name type="scientific">Hypoxylon rubiginosum</name>
    <dbReference type="NCBI Taxonomy" id="110542"/>
    <lineage>
        <taxon>Eukaryota</taxon>
        <taxon>Fungi</taxon>
        <taxon>Dikarya</taxon>
        <taxon>Ascomycota</taxon>
        <taxon>Pezizomycotina</taxon>
        <taxon>Sordariomycetes</taxon>
        <taxon>Xylariomycetidae</taxon>
        <taxon>Xylariales</taxon>
        <taxon>Hypoxylaceae</taxon>
        <taxon>Hypoxylon</taxon>
    </lineage>
</organism>
<evidence type="ECO:0000313" key="2">
    <source>
        <dbReference type="Proteomes" id="UP001497680"/>
    </source>
</evidence>
<reference evidence="1 2" key="1">
    <citation type="journal article" date="2022" name="New Phytol.">
        <title>Ecological generalism drives hyperdiversity of secondary metabolite gene clusters in xylarialean endophytes.</title>
        <authorList>
            <person name="Franco M.E.E."/>
            <person name="Wisecaver J.H."/>
            <person name="Arnold A.E."/>
            <person name="Ju Y.M."/>
            <person name="Slot J.C."/>
            <person name="Ahrendt S."/>
            <person name="Moore L.P."/>
            <person name="Eastman K.E."/>
            <person name="Scott K."/>
            <person name="Konkel Z."/>
            <person name="Mondo S.J."/>
            <person name="Kuo A."/>
            <person name="Hayes R.D."/>
            <person name="Haridas S."/>
            <person name="Andreopoulos B."/>
            <person name="Riley R."/>
            <person name="LaButti K."/>
            <person name="Pangilinan J."/>
            <person name="Lipzen A."/>
            <person name="Amirebrahimi M."/>
            <person name="Yan J."/>
            <person name="Adam C."/>
            <person name="Keymanesh K."/>
            <person name="Ng V."/>
            <person name="Louie K."/>
            <person name="Northen T."/>
            <person name="Drula E."/>
            <person name="Henrissat B."/>
            <person name="Hsieh H.M."/>
            <person name="Youens-Clark K."/>
            <person name="Lutzoni F."/>
            <person name="Miadlikowska J."/>
            <person name="Eastwood D.C."/>
            <person name="Hamelin R.C."/>
            <person name="Grigoriev I.V."/>
            <person name="U'Ren J.M."/>
        </authorList>
    </citation>
    <scope>NUCLEOTIDE SEQUENCE [LARGE SCALE GENOMIC DNA]</scope>
    <source>
        <strain evidence="1 2">ER1909</strain>
    </source>
</reference>
<accession>A0ACC0DC41</accession>
<dbReference type="EMBL" id="MU394291">
    <property type="protein sequence ID" value="KAI6090316.1"/>
    <property type="molecule type" value="Genomic_DNA"/>
</dbReference>
<keyword evidence="2" id="KW-1185">Reference proteome</keyword>